<feature type="signal peptide" evidence="3">
    <location>
        <begin position="1"/>
        <end position="28"/>
    </location>
</feature>
<accession>A0A329QXM0</accession>
<dbReference type="EMBL" id="QEVW01000005">
    <property type="protein sequence ID" value="RAW16726.1"/>
    <property type="molecule type" value="Genomic_DNA"/>
</dbReference>
<comment type="similarity">
    <text evidence="1">Belongs to the 'GDSL' lipolytic enzyme family.</text>
</comment>
<feature type="domain" description="SGNH hydrolase-type esterase" evidence="4">
    <location>
        <begin position="192"/>
        <end position="372"/>
    </location>
</feature>
<keyword evidence="2" id="KW-0378">Hydrolase</keyword>
<feature type="chain" id="PRO_5039339813" evidence="3">
    <location>
        <begin position="29"/>
        <end position="390"/>
    </location>
</feature>
<gene>
    <name evidence="6" type="ORF">DC345_06365</name>
</gene>
<dbReference type="InterPro" id="IPR008979">
    <property type="entry name" value="Galactose-bd-like_sf"/>
</dbReference>
<reference evidence="6 7" key="1">
    <citation type="submission" date="2018-04" db="EMBL/GenBank/DDBJ databases">
        <title>Paenibacillus taichungensis Genome sequencing and assembly.</title>
        <authorList>
            <person name="Xu J."/>
            <person name="Rensing C."/>
            <person name="Mazhar H.S."/>
        </authorList>
    </citation>
    <scope>NUCLEOTIDE SEQUENCE [LARGE SCALE GENOMIC DNA]</scope>
    <source>
        <strain evidence="6 7">NC1</strain>
    </source>
</reference>
<dbReference type="AlphaFoldDB" id="A0A329QXM0"/>
<dbReference type="PANTHER" id="PTHR43695">
    <property type="entry name" value="PUTATIVE (AFU_ORTHOLOGUE AFUA_2G17250)-RELATED"/>
    <property type="match status" value="1"/>
</dbReference>
<sequence length="390" mass="41827">MKWSKSVRYLLCLTLFTSLIGGALTANGGQVAQAAANEYKFDFGAGAVENGYTGVSATEAYTSAKGYGFNTPANMRNVTASGTGVASDAVQFVTFGTKSSNTFNVDLSNGLYEVKVVLGNTARSSVAAEGVYQIINMTGNGATDQFQIPVTDGQLNLLVTEGKEGTAFTLSALEIRKISNQTVTNRTIYIGGDSTVCNYYPLSSSVQGGWGQLFPSYVNTSTFQVRNMASSGQFARGFRDDGQMEAILKYIKPGDYFILQLGINDTNAKNNTTEAEFKEIMRDMVRQAKNKGAIVVLSTPQGRATDFNSANVHTAENRWYNASTRALAQEEGVTLVELNKLSSAYFTSIGPAATLALYMTGDTLHPNREGAAQLARIVAADLRRQGLNGF</sequence>
<organism evidence="6 7">
    <name type="scientific">Paenibacillus taichungensis</name>
    <dbReference type="NCBI Taxonomy" id="484184"/>
    <lineage>
        <taxon>Bacteria</taxon>
        <taxon>Bacillati</taxon>
        <taxon>Bacillota</taxon>
        <taxon>Bacilli</taxon>
        <taxon>Bacillales</taxon>
        <taxon>Paenibacillaceae</taxon>
        <taxon>Paenibacillus</taxon>
    </lineage>
</organism>
<dbReference type="InterPro" id="IPR049033">
    <property type="entry name" value="AGA-YXIM_GBD"/>
</dbReference>
<name>A0A329QXM0_9BACL</name>
<evidence type="ECO:0000259" key="5">
    <source>
        <dbReference type="Pfam" id="PF21254"/>
    </source>
</evidence>
<dbReference type="Pfam" id="PF13472">
    <property type="entry name" value="Lipase_GDSL_2"/>
    <property type="match status" value="1"/>
</dbReference>
<protein>
    <submittedName>
        <fullName evidence="6">Esterase</fullName>
    </submittedName>
</protein>
<dbReference type="SUPFAM" id="SSF49785">
    <property type="entry name" value="Galactose-binding domain-like"/>
    <property type="match status" value="1"/>
</dbReference>
<dbReference type="GO" id="GO:0016787">
    <property type="term" value="F:hydrolase activity"/>
    <property type="evidence" value="ECO:0007669"/>
    <property type="project" value="UniProtKB-KW"/>
</dbReference>
<evidence type="ECO:0000256" key="1">
    <source>
        <dbReference type="ARBA" id="ARBA00008668"/>
    </source>
</evidence>
<dbReference type="Pfam" id="PF21254">
    <property type="entry name" value="AGA-YXIM_GBD"/>
    <property type="match status" value="1"/>
</dbReference>
<dbReference type="PANTHER" id="PTHR43695:SF1">
    <property type="entry name" value="RHAMNOGALACTURONAN ACETYLESTERASE"/>
    <property type="match status" value="1"/>
</dbReference>
<dbReference type="InterPro" id="IPR037459">
    <property type="entry name" value="RhgT-like"/>
</dbReference>
<dbReference type="Gene3D" id="2.60.120.430">
    <property type="entry name" value="Galactose-binding lectin"/>
    <property type="match status" value="1"/>
</dbReference>
<proteinExistence type="inferred from homology"/>
<dbReference type="SUPFAM" id="SSF52266">
    <property type="entry name" value="SGNH hydrolase"/>
    <property type="match status" value="1"/>
</dbReference>
<dbReference type="Proteomes" id="UP000250642">
    <property type="component" value="Unassembled WGS sequence"/>
</dbReference>
<feature type="domain" description="Beta-agarase/YXIM esterase-like galactose-binding" evidence="5">
    <location>
        <begin position="39"/>
        <end position="176"/>
    </location>
</feature>
<dbReference type="RefSeq" id="WP_113052388.1">
    <property type="nucleotide sequence ID" value="NZ_QEVW01000005.1"/>
</dbReference>
<evidence type="ECO:0000313" key="7">
    <source>
        <dbReference type="Proteomes" id="UP000250642"/>
    </source>
</evidence>
<evidence type="ECO:0000256" key="3">
    <source>
        <dbReference type="SAM" id="SignalP"/>
    </source>
</evidence>
<comment type="caution">
    <text evidence="6">The sequence shown here is derived from an EMBL/GenBank/DDBJ whole genome shotgun (WGS) entry which is preliminary data.</text>
</comment>
<dbReference type="Gene3D" id="3.40.50.1110">
    <property type="entry name" value="SGNH hydrolase"/>
    <property type="match status" value="1"/>
</dbReference>
<evidence type="ECO:0000259" key="4">
    <source>
        <dbReference type="Pfam" id="PF13472"/>
    </source>
</evidence>
<dbReference type="CDD" id="cd01821">
    <property type="entry name" value="Rhamnogalacturan_acetylesterase_like"/>
    <property type="match status" value="1"/>
</dbReference>
<dbReference type="InterPro" id="IPR036514">
    <property type="entry name" value="SGNH_hydro_sf"/>
</dbReference>
<evidence type="ECO:0000256" key="2">
    <source>
        <dbReference type="ARBA" id="ARBA00022801"/>
    </source>
</evidence>
<dbReference type="InterPro" id="IPR013830">
    <property type="entry name" value="SGNH_hydro"/>
</dbReference>
<evidence type="ECO:0000313" key="6">
    <source>
        <dbReference type="EMBL" id="RAW16726.1"/>
    </source>
</evidence>
<keyword evidence="3" id="KW-0732">Signal</keyword>